<evidence type="ECO:0000313" key="1">
    <source>
        <dbReference type="EMBL" id="KAJ3055572.1"/>
    </source>
</evidence>
<dbReference type="InterPro" id="IPR007174">
    <property type="entry name" value="Las1"/>
</dbReference>
<evidence type="ECO:0000313" key="2">
    <source>
        <dbReference type="Proteomes" id="UP001212841"/>
    </source>
</evidence>
<name>A0AAD5X844_9FUNG</name>
<dbReference type="PANTHER" id="PTHR15002:SF0">
    <property type="entry name" value="RIBOSOMAL BIOGENESIS PROTEIN LAS1L"/>
    <property type="match status" value="1"/>
</dbReference>
<sequence>MYAASAASVAEQLGLPGWFVELRHAGTHDQLPSMQLLRSGCTQALGWLNENYWKVQKTYVADTAMEVRNLLLRYKERRKLAGKVKGLNNGDQEAEHVLSEVTTIITVDTYREILIPILASQGLLVPVAKKKRSTQQLELSPALVQLWAPALERFEKTWPDFLDDTFACLVETVHDQASASGAAVEGGEAIVQSLSVTTTLAAWARHICRTYGSKLDIKECVEVCLRRPNKYSLALLVDLRNGSPALKNKLKPLLAFMSAQIETEKSQAFVSDLDYVPEDDAETLELRSRIRSIKGTVIAPLRVSVGSSDPVIDKSSALLQVSNIPEGPELVRAPADKRFAWRKCRQEEWRPVPIGCLPGGVVPSLGLNLQLDDVAYAAAVDVVQHPIFQPVMEPEAEAFEDEMEFSENASAGNADVEPEDVEMADLAEDTPPIPPHIIARVSLL</sequence>
<gene>
    <name evidence="1" type="primary">LAS1</name>
    <name evidence="1" type="ORF">HK097_010093</name>
</gene>
<dbReference type="AlphaFoldDB" id="A0AAD5X844"/>
<dbReference type="GO" id="GO:0030687">
    <property type="term" value="C:preribosome, large subunit precursor"/>
    <property type="evidence" value="ECO:0007669"/>
    <property type="project" value="TreeGrafter"/>
</dbReference>
<keyword evidence="2" id="KW-1185">Reference proteome</keyword>
<dbReference type="Proteomes" id="UP001212841">
    <property type="component" value="Unassembled WGS sequence"/>
</dbReference>
<reference evidence="1" key="1">
    <citation type="submission" date="2020-05" db="EMBL/GenBank/DDBJ databases">
        <title>Phylogenomic resolution of chytrid fungi.</title>
        <authorList>
            <person name="Stajich J.E."/>
            <person name="Amses K."/>
            <person name="Simmons R."/>
            <person name="Seto K."/>
            <person name="Myers J."/>
            <person name="Bonds A."/>
            <person name="Quandt C.A."/>
            <person name="Barry K."/>
            <person name="Liu P."/>
            <person name="Grigoriev I."/>
            <person name="Longcore J.E."/>
            <person name="James T.Y."/>
        </authorList>
    </citation>
    <scope>NUCLEOTIDE SEQUENCE</scope>
    <source>
        <strain evidence="1">JEL0318</strain>
    </source>
</reference>
<dbReference type="GO" id="GO:0000470">
    <property type="term" value="P:maturation of LSU-rRNA"/>
    <property type="evidence" value="ECO:0007669"/>
    <property type="project" value="TreeGrafter"/>
</dbReference>
<dbReference type="GO" id="GO:0004519">
    <property type="term" value="F:endonuclease activity"/>
    <property type="evidence" value="ECO:0007669"/>
    <property type="project" value="InterPro"/>
</dbReference>
<dbReference type="GO" id="GO:0000460">
    <property type="term" value="P:maturation of 5.8S rRNA"/>
    <property type="evidence" value="ECO:0007669"/>
    <property type="project" value="TreeGrafter"/>
</dbReference>
<dbReference type="PANTHER" id="PTHR15002">
    <property type="entry name" value="RIBOSOMAL BIOGENESIS PROTEIN LAS1L"/>
    <property type="match status" value="1"/>
</dbReference>
<dbReference type="Pfam" id="PF04031">
    <property type="entry name" value="Las1"/>
    <property type="match status" value="1"/>
</dbReference>
<accession>A0AAD5X844</accession>
<organism evidence="1 2">
    <name type="scientific">Rhizophlyctis rosea</name>
    <dbReference type="NCBI Taxonomy" id="64517"/>
    <lineage>
        <taxon>Eukaryota</taxon>
        <taxon>Fungi</taxon>
        <taxon>Fungi incertae sedis</taxon>
        <taxon>Chytridiomycota</taxon>
        <taxon>Chytridiomycota incertae sedis</taxon>
        <taxon>Chytridiomycetes</taxon>
        <taxon>Rhizophlyctidales</taxon>
        <taxon>Rhizophlyctidaceae</taxon>
        <taxon>Rhizophlyctis</taxon>
    </lineage>
</organism>
<comment type="caution">
    <text evidence="1">The sequence shown here is derived from an EMBL/GenBank/DDBJ whole genome shotgun (WGS) entry which is preliminary data.</text>
</comment>
<protein>
    <submittedName>
        <fullName evidence="1">rRNA-processing protein las1</fullName>
    </submittedName>
</protein>
<proteinExistence type="predicted"/>
<dbReference type="EMBL" id="JADGJD010000072">
    <property type="protein sequence ID" value="KAJ3055572.1"/>
    <property type="molecule type" value="Genomic_DNA"/>
</dbReference>
<dbReference type="GO" id="GO:0090730">
    <property type="term" value="C:Las1 complex"/>
    <property type="evidence" value="ECO:0007669"/>
    <property type="project" value="InterPro"/>
</dbReference>